<dbReference type="GO" id="GO:0008270">
    <property type="term" value="F:zinc ion binding"/>
    <property type="evidence" value="ECO:0007669"/>
    <property type="project" value="UniProtKB-UniRule"/>
</dbReference>
<evidence type="ECO:0000256" key="1">
    <source>
        <dbReference type="ARBA" id="ARBA00022598"/>
    </source>
</evidence>
<proteinExistence type="inferred from homology"/>
<dbReference type="InterPro" id="IPR014729">
    <property type="entry name" value="Rossmann-like_a/b/a_fold"/>
</dbReference>
<feature type="binding site" evidence="7">
    <location>
        <position position="128"/>
    </location>
    <ligand>
        <name>Zn(2+)</name>
        <dbReference type="ChEBI" id="CHEBI:29105"/>
    </ligand>
</feature>
<dbReference type="Pfam" id="PF00749">
    <property type="entry name" value="tRNA-synt_1c"/>
    <property type="match status" value="1"/>
</dbReference>
<evidence type="ECO:0000313" key="11">
    <source>
        <dbReference type="Proteomes" id="UP000588068"/>
    </source>
</evidence>
<dbReference type="InterPro" id="IPR020058">
    <property type="entry name" value="Glu/Gln-tRNA-synth_Ib_cat-dom"/>
</dbReference>
<dbReference type="RefSeq" id="WP_184329680.1">
    <property type="nucleotide sequence ID" value="NZ_JACHHZ010000001.1"/>
</dbReference>
<evidence type="ECO:0000256" key="8">
    <source>
        <dbReference type="RuleBase" id="RU363037"/>
    </source>
</evidence>
<dbReference type="GO" id="GO:0005524">
    <property type="term" value="F:ATP binding"/>
    <property type="evidence" value="ECO:0007669"/>
    <property type="project" value="UniProtKB-KW"/>
</dbReference>
<dbReference type="InterPro" id="IPR000924">
    <property type="entry name" value="Glu/Gln-tRNA-synth"/>
</dbReference>
<comment type="cofactor">
    <cofactor evidence="7">
        <name>Zn(2+)</name>
        <dbReference type="ChEBI" id="CHEBI:29105"/>
    </cofactor>
    <text evidence="7">Binds 1 zinc ion per subunit.</text>
</comment>
<evidence type="ECO:0000256" key="5">
    <source>
        <dbReference type="ARBA" id="ARBA00022840"/>
    </source>
</evidence>
<dbReference type="GO" id="GO:0006400">
    <property type="term" value="P:tRNA modification"/>
    <property type="evidence" value="ECO:0007669"/>
    <property type="project" value="InterPro"/>
</dbReference>
<dbReference type="SUPFAM" id="SSF52374">
    <property type="entry name" value="Nucleotidylyl transferase"/>
    <property type="match status" value="1"/>
</dbReference>
<feature type="binding site" evidence="7">
    <location>
        <position position="204"/>
    </location>
    <ligand>
        <name>L-glutamate</name>
        <dbReference type="ChEBI" id="CHEBI:29985"/>
    </ligand>
</feature>
<reference evidence="10 11" key="1">
    <citation type="submission" date="2020-08" db="EMBL/GenBank/DDBJ databases">
        <title>Genomic Encyclopedia of Type Strains, Phase IV (KMG-IV): sequencing the most valuable type-strain genomes for metagenomic binning, comparative biology and taxonomic classification.</title>
        <authorList>
            <person name="Goeker M."/>
        </authorList>
    </citation>
    <scope>NUCLEOTIDE SEQUENCE [LARGE SCALE GENOMIC DNA]</scope>
    <source>
        <strain evidence="10 11">DSM 26723</strain>
    </source>
</reference>
<dbReference type="NCBIfam" id="NF004314">
    <property type="entry name" value="PRK05710.1-3"/>
    <property type="match status" value="1"/>
</dbReference>
<dbReference type="AlphaFoldDB" id="A0A841HIN3"/>
<gene>
    <name evidence="7" type="primary">gluQ</name>
    <name evidence="10" type="ORF">HNQ60_000761</name>
</gene>
<feature type="binding site" evidence="7">
    <location>
        <position position="245"/>
    </location>
    <ligand>
        <name>ATP</name>
        <dbReference type="ChEBI" id="CHEBI:30616"/>
    </ligand>
</feature>
<feature type="binding site" evidence="7">
    <location>
        <position position="186"/>
    </location>
    <ligand>
        <name>L-glutamate</name>
        <dbReference type="ChEBI" id="CHEBI:29985"/>
    </ligand>
</feature>
<dbReference type="InterPro" id="IPR022380">
    <property type="entry name" value="Glu-Q_tRNA(Asp)_Synthase"/>
</dbReference>
<evidence type="ECO:0000259" key="9">
    <source>
        <dbReference type="Pfam" id="PF00749"/>
    </source>
</evidence>
<name>A0A841HIN3_9GAMM</name>
<dbReference type="EMBL" id="JACHHZ010000001">
    <property type="protein sequence ID" value="MBB6091915.1"/>
    <property type="molecule type" value="Genomic_DNA"/>
</dbReference>
<dbReference type="PANTHER" id="PTHR43311:SF1">
    <property type="entry name" value="GLUTAMYL-Q TRNA(ASP) SYNTHETASE"/>
    <property type="match status" value="1"/>
</dbReference>
<feature type="domain" description="Glutamyl/glutaminyl-tRNA synthetase class Ib catalytic" evidence="9">
    <location>
        <begin position="12"/>
        <end position="254"/>
    </location>
</feature>
<evidence type="ECO:0000256" key="4">
    <source>
        <dbReference type="ARBA" id="ARBA00022833"/>
    </source>
</evidence>
<dbReference type="NCBIfam" id="TIGR03838">
    <property type="entry name" value="queuosine_YadB"/>
    <property type="match status" value="1"/>
</dbReference>
<comment type="function">
    <text evidence="7">Catalyzes the tRNA-independent activation of glutamate in presence of ATP and the subsequent transfer of glutamate onto a tRNA(Asp). Glutamate is transferred on the 2-amino-5-(4,5-dihydroxy-2-cyclopenten-1-yl) moiety of the queuosine in the wobble position of the QUC anticodon.</text>
</comment>
<feature type="binding site" evidence="7">
    <location>
        <position position="108"/>
    </location>
    <ligand>
        <name>Zn(2+)</name>
        <dbReference type="ChEBI" id="CHEBI:29105"/>
    </ligand>
</feature>
<protein>
    <recommendedName>
        <fullName evidence="7">Glutamyl-Q tRNA(Asp) synthetase</fullName>
        <shortName evidence="7">Glu-Q-RSs</shortName>
        <ecNumber evidence="7">6.1.1.-</ecNumber>
    </recommendedName>
</protein>
<keyword evidence="2 7" id="KW-0479">Metal-binding</keyword>
<keyword evidence="4 7" id="KW-0862">Zinc</keyword>
<sequence length="308" mass="33696">MPAASRQRPAYRGRFAPSPTGLLHFGSLVAAVASYLDARSADGAWIVRMEDIDRPREVPGSADAIVHALGRLGFEWNESIVRQSARTVLYEAALEQLLAQGMAYPCSCSRSEILAAVVDSATGDDLRYPGWCRDGVRAPERQLAYRFRAPPGPVAFDDGIQGLISVDVSAEIGDFVIRRRDELFAYQLAVVVDDADQGITHVVRGADLLDSTPRQILLQRCLALPTPTYAHLPVATDSHGVKLSKSAGAAAVDLDHPGRELWRALQFLRQGPPAELREADPATLWNWAMGQWRLEPLRRIRSAEAPVG</sequence>
<keyword evidence="11" id="KW-1185">Reference proteome</keyword>
<evidence type="ECO:0000256" key="6">
    <source>
        <dbReference type="ARBA" id="ARBA00023146"/>
    </source>
</evidence>
<keyword evidence="8" id="KW-0648">Protein biosynthesis</keyword>
<dbReference type="GO" id="GO:0006424">
    <property type="term" value="P:glutamyl-tRNA aminoacylation"/>
    <property type="evidence" value="ECO:0007669"/>
    <property type="project" value="InterPro"/>
</dbReference>
<evidence type="ECO:0000256" key="2">
    <source>
        <dbReference type="ARBA" id="ARBA00022723"/>
    </source>
</evidence>
<feature type="short sequence motif" description="'HIGH' region" evidence="7">
    <location>
        <begin position="17"/>
        <end position="27"/>
    </location>
</feature>
<comment type="caution">
    <text evidence="10">The sequence shown here is derived from an EMBL/GenBank/DDBJ whole genome shotgun (WGS) entry which is preliminary data.</text>
</comment>
<keyword evidence="3 7" id="KW-0547">Nucleotide-binding</keyword>
<comment type="similarity">
    <text evidence="7">Belongs to the class-I aminoacyl-tRNA synthetase family. GluQ subfamily.</text>
</comment>
<feature type="binding site" evidence="7">
    <location>
        <begin position="14"/>
        <end position="18"/>
    </location>
    <ligand>
        <name>L-glutamate</name>
        <dbReference type="ChEBI" id="CHEBI:29985"/>
    </ligand>
</feature>
<dbReference type="InterPro" id="IPR049940">
    <property type="entry name" value="GluQ/Sye"/>
</dbReference>
<keyword evidence="1 7" id="KW-0436">Ligase</keyword>
<evidence type="ECO:0000256" key="3">
    <source>
        <dbReference type="ARBA" id="ARBA00022741"/>
    </source>
</evidence>
<dbReference type="Gene3D" id="3.40.50.620">
    <property type="entry name" value="HUPs"/>
    <property type="match status" value="1"/>
</dbReference>
<dbReference type="HAMAP" id="MF_01428">
    <property type="entry name" value="Glu_Q_tRNA_synth"/>
    <property type="match status" value="1"/>
</dbReference>
<dbReference type="GO" id="GO:0004818">
    <property type="term" value="F:glutamate-tRNA ligase activity"/>
    <property type="evidence" value="ECO:0007669"/>
    <property type="project" value="TreeGrafter"/>
</dbReference>
<feature type="binding site" evidence="7">
    <location>
        <position position="132"/>
    </location>
    <ligand>
        <name>Zn(2+)</name>
        <dbReference type="ChEBI" id="CHEBI:29105"/>
    </ligand>
</feature>
<evidence type="ECO:0000313" key="10">
    <source>
        <dbReference type="EMBL" id="MBB6091915.1"/>
    </source>
</evidence>
<feature type="binding site" evidence="7">
    <location>
        <position position="106"/>
    </location>
    <ligand>
        <name>Zn(2+)</name>
        <dbReference type="ChEBI" id="CHEBI:29105"/>
    </ligand>
</feature>
<dbReference type="GO" id="GO:0005829">
    <property type="term" value="C:cytosol"/>
    <property type="evidence" value="ECO:0007669"/>
    <property type="project" value="TreeGrafter"/>
</dbReference>
<dbReference type="Proteomes" id="UP000588068">
    <property type="component" value="Unassembled WGS sequence"/>
</dbReference>
<dbReference type="PANTHER" id="PTHR43311">
    <property type="entry name" value="GLUTAMATE--TRNA LIGASE"/>
    <property type="match status" value="1"/>
</dbReference>
<organism evidence="10 11">
    <name type="scientific">Povalibacter uvarum</name>
    <dbReference type="NCBI Taxonomy" id="732238"/>
    <lineage>
        <taxon>Bacteria</taxon>
        <taxon>Pseudomonadati</taxon>
        <taxon>Pseudomonadota</taxon>
        <taxon>Gammaproteobacteria</taxon>
        <taxon>Steroidobacterales</taxon>
        <taxon>Steroidobacteraceae</taxon>
        <taxon>Povalibacter</taxon>
    </lineage>
</organism>
<dbReference type="PRINTS" id="PR00987">
    <property type="entry name" value="TRNASYNTHGLU"/>
</dbReference>
<dbReference type="FunFam" id="3.40.50.620:FF:000093">
    <property type="entry name" value="Glutamyl-Q tRNA(Asp) synthetase"/>
    <property type="match status" value="1"/>
</dbReference>
<feature type="binding site" evidence="7">
    <location>
        <position position="50"/>
    </location>
    <ligand>
        <name>L-glutamate</name>
        <dbReference type="ChEBI" id="CHEBI:29985"/>
    </ligand>
</feature>
<keyword evidence="6 7" id="KW-0030">Aminoacyl-tRNA synthetase</keyword>
<evidence type="ECO:0000256" key="7">
    <source>
        <dbReference type="HAMAP-Rule" id="MF_01428"/>
    </source>
</evidence>
<feature type="short sequence motif" description="'KMSKS' region" evidence="7">
    <location>
        <begin position="242"/>
        <end position="246"/>
    </location>
</feature>
<accession>A0A841HIN3</accession>
<keyword evidence="5 7" id="KW-0067">ATP-binding</keyword>
<dbReference type="EC" id="6.1.1.-" evidence="7"/>